<protein>
    <recommendedName>
        <fullName evidence="1">DUF6817 domain-containing protein</fullName>
    </recommendedName>
</protein>
<accession>A0A0N0XWH5</accession>
<dbReference type="EMBL" id="LGKG01000146">
    <property type="protein sequence ID" value="KPC61625.1"/>
    <property type="molecule type" value="Genomic_DNA"/>
</dbReference>
<dbReference type="PATRIC" id="fig|66876.3.peg.5188"/>
<name>A0A0N0XWH5_9ACTN</name>
<keyword evidence="3" id="KW-1185">Reference proteome</keyword>
<dbReference type="Proteomes" id="UP000037982">
    <property type="component" value="Unassembled WGS sequence"/>
</dbReference>
<dbReference type="AlphaFoldDB" id="A0A0N0XWH5"/>
<reference evidence="3" key="1">
    <citation type="submission" date="2015-07" db="EMBL/GenBank/DDBJ databases">
        <authorList>
            <person name="Ju K.-S."/>
            <person name="Doroghazi J.R."/>
            <person name="Metcalf W.W."/>
        </authorList>
    </citation>
    <scope>NUCLEOTIDE SEQUENCE [LARGE SCALE GENOMIC DNA]</scope>
    <source>
        <strain evidence="3">NRRL ISP-5002</strain>
    </source>
</reference>
<organism evidence="2 3">
    <name type="scientific">Streptomyces chattanoogensis</name>
    <dbReference type="NCBI Taxonomy" id="66876"/>
    <lineage>
        <taxon>Bacteria</taxon>
        <taxon>Bacillati</taxon>
        <taxon>Actinomycetota</taxon>
        <taxon>Actinomycetes</taxon>
        <taxon>Kitasatosporales</taxon>
        <taxon>Streptomycetaceae</taxon>
        <taxon>Streptomyces</taxon>
    </lineage>
</organism>
<evidence type="ECO:0000259" key="1">
    <source>
        <dbReference type="Pfam" id="PF20680"/>
    </source>
</evidence>
<comment type="caution">
    <text evidence="2">The sequence shown here is derived from an EMBL/GenBank/DDBJ whole genome shotgun (WGS) entry which is preliminary data.</text>
</comment>
<dbReference type="RefSeq" id="WP_053925597.1">
    <property type="nucleotide sequence ID" value="NZ_LGKG01000146.1"/>
</dbReference>
<gene>
    <name evidence="2" type="ORF">ADL29_23695</name>
</gene>
<dbReference type="Pfam" id="PF20680">
    <property type="entry name" value="DUF6817"/>
    <property type="match status" value="1"/>
</dbReference>
<feature type="domain" description="DUF6817" evidence="1">
    <location>
        <begin position="11"/>
        <end position="95"/>
    </location>
</feature>
<proteinExistence type="predicted"/>
<sequence>MIDAQEYRSELMRLGMHKVAHQDVTLMDHMFRACAILQDMKAKEHICLAGLFHGAYGTEGLHNDDVESIPDWKRAKVRSAVGPEVEQIIFNFSVMSYASLGKSFRKVMRPNGKPEIKDRRTGADIPMDREEFLDLLRMKLGDVLAHLPPQVGHSLVDVTTEYSGFWKMAAEYLGPDAIRTWNTFTGGELCIDTEQS</sequence>
<dbReference type="InterPro" id="IPR049202">
    <property type="entry name" value="DUF6817"/>
</dbReference>
<evidence type="ECO:0000313" key="3">
    <source>
        <dbReference type="Proteomes" id="UP000037982"/>
    </source>
</evidence>
<evidence type="ECO:0000313" key="2">
    <source>
        <dbReference type="EMBL" id="KPC61625.1"/>
    </source>
</evidence>